<dbReference type="EMBL" id="SHKW01000001">
    <property type="protein sequence ID" value="RZU39397.1"/>
    <property type="molecule type" value="Genomic_DNA"/>
</dbReference>
<dbReference type="GO" id="GO:0003700">
    <property type="term" value="F:DNA-binding transcription factor activity"/>
    <property type="evidence" value="ECO:0007669"/>
    <property type="project" value="InterPro"/>
</dbReference>
<keyword evidence="3" id="KW-0804">Transcription</keyword>
<dbReference type="RefSeq" id="WP_130417614.1">
    <property type="nucleotide sequence ID" value="NZ_SHKW01000001.1"/>
</dbReference>
<accession>A0A4Q7YP32</accession>
<dbReference type="Gene3D" id="1.20.120.530">
    <property type="entry name" value="GntR ligand-binding domain-like"/>
    <property type="match status" value="1"/>
</dbReference>
<dbReference type="AlphaFoldDB" id="A0A4Q7YP32"/>
<dbReference type="InterPro" id="IPR011711">
    <property type="entry name" value="GntR_C"/>
</dbReference>
<dbReference type="SMART" id="SM00895">
    <property type="entry name" value="FCD"/>
    <property type="match status" value="1"/>
</dbReference>
<dbReference type="PANTHER" id="PTHR43537">
    <property type="entry name" value="TRANSCRIPTIONAL REGULATOR, GNTR FAMILY"/>
    <property type="match status" value="1"/>
</dbReference>
<sequence>MATTKQHSVQHQSMAEQVKRDLLRRIMNGDLPPGSRLVELQIAHELHTSQGPVREALCELEALELVVTEPYKGSRVREVTPQDMREAYMVRAALEEMAGQLAAPRFKGSVGNLKKPAAAIRDAARKKDIAAYARHDIHFHRLIVEGASNRILARTWDSLAFEVRVQLRLSKGEVDLIAVQEAHWGIIDALEQGDGQQAGELLRKHIVSFLS</sequence>
<keyword evidence="6" id="KW-1185">Reference proteome</keyword>
<dbReference type="InterPro" id="IPR036390">
    <property type="entry name" value="WH_DNA-bd_sf"/>
</dbReference>
<keyword evidence="1" id="KW-0805">Transcription regulation</keyword>
<dbReference type="InterPro" id="IPR008920">
    <property type="entry name" value="TF_FadR/GntR_C"/>
</dbReference>
<dbReference type="GO" id="GO:0003677">
    <property type="term" value="F:DNA binding"/>
    <property type="evidence" value="ECO:0007669"/>
    <property type="project" value="UniProtKB-KW"/>
</dbReference>
<evidence type="ECO:0000259" key="4">
    <source>
        <dbReference type="PROSITE" id="PS50949"/>
    </source>
</evidence>
<dbReference type="PROSITE" id="PS50949">
    <property type="entry name" value="HTH_GNTR"/>
    <property type="match status" value="1"/>
</dbReference>
<dbReference type="Pfam" id="PF07729">
    <property type="entry name" value="FCD"/>
    <property type="match status" value="1"/>
</dbReference>
<evidence type="ECO:0000313" key="5">
    <source>
        <dbReference type="EMBL" id="RZU39397.1"/>
    </source>
</evidence>
<dbReference type="PANTHER" id="PTHR43537:SF24">
    <property type="entry name" value="GLUCONATE OPERON TRANSCRIPTIONAL REPRESSOR"/>
    <property type="match status" value="1"/>
</dbReference>
<keyword evidence="2 5" id="KW-0238">DNA-binding</keyword>
<dbReference type="Proteomes" id="UP000292958">
    <property type="component" value="Unassembled WGS sequence"/>
</dbReference>
<evidence type="ECO:0000256" key="1">
    <source>
        <dbReference type="ARBA" id="ARBA00023015"/>
    </source>
</evidence>
<dbReference type="InterPro" id="IPR036388">
    <property type="entry name" value="WH-like_DNA-bd_sf"/>
</dbReference>
<dbReference type="SUPFAM" id="SSF46785">
    <property type="entry name" value="Winged helix' DNA-binding domain"/>
    <property type="match status" value="1"/>
</dbReference>
<dbReference type="OrthoDB" id="2592645at2"/>
<dbReference type="Gene3D" id="1.10.10.10">
    <property type="entry name" value="Winged helix-like DNA-binding domain superfamily/Winged helix DNA-binding domain"/>
    <property type="match status" value="1"/>
</dbReference>
<dbReference type="SMART" id="SM00345">
    <property type="entry name" value="HTH_GNTR"/>
    <property type="match status" value="1"/>
</dbReference>
<protein>
    <submittedName>
        <fullName evidence="5">DNA-binding GntR family transcriptional regulator</fullName>
    </submittedName>
</protein>
<proteinExistence type="predicted"/>
<dbReference type="CDD" id="cd07377">
    <property type="entry name" value="WHTH_GntR"/>
    <property type="match status" value="1"/>
</dbReference>
<name>A0A4Q7YP32_9BACT</name>
<feature type="domain" description="HTH gntR-type" evidence="4">
    <location>
        <begin position="12"/>
        <end position="79"/>
    </location>
</feature>
<dbReference type="InterPro" id="IPR000524">
    <property type="entry name" value="Tscrpt_reg_HTH_GntR"/>
</dbReference>
<evidence type="ECO:0000256" key="3">
    <source>
        <dbReference type="ARBA" id="ARBA00023163"/>
    </source>
</evidence>
<reference evidence="5 6" key="1">
    <citation type="submission" date="2019-02" db="EMBL/GenBank/DDBJ databases">
        <title>Genomic Encyclopedia of Archaeal and Bacterial Type Strains, Phase II (KMG-II): from individual species to whole genera.</title>
        <authorList>
            <person name="Goeker M."/>
        </authorList>
    </citation>
    <scope>NUCLEOTIDE SEQUENCE [LARGE SCALE GENOMIC DNA]</scope>
    <source>
        <strain evidence="5 6">DSM 18101</strain>
    </source>
</reference>
<gene>
    <name evidence="5" type="ORF">BDD14_0779</name>
</gene>
<comment type="caution">
    <text evidence="5">The sequence shown here is derived from an EMBL/GenBank/DDBJ whole genome shotgun (WGS) entry which is preliminary data.</text>
</comment>
<dbReference type="Pfam" id="PF00392">
    <property type="entry name" value="GntR"/>
    <property type="match status" value="1"/>
</dbReference>
<organism evidence="5 6">
    <name type="scientific">Edaphobacter modestus</name>
    <dbReference type="NCBI Taxonomy" id="388466"/>
    <lineage>
        <taxon>Bacteria</taxon>
        <taxon>Pseudomonadati</taxon>
        <taxon>Acidobacteriota</taxon>
        <taxon>Terriglobia</taxon>
        <taxon>Terriglobales</taxon>
        <taxon>Acidobacteriaceae</taxon>
        <taxon>Edaphobacter</taxon>
    </lineage>
</organism>
<evidence type="ECO:0000256" key="2">
    <source>
        <dbReference type="ARBA" id="ARBA00023125"/>
    </source>
</evidence>
<dbReference type="SUPFAM" id="SSF48008">
    <property type="entry name" value="GntR ligand-binding domain-like"/>
    <property type="match status" value="1"/>
</dbReference>
<evidence type="ECO:0000313" key="6">
    <source>
        <dbReference type="Proteomes" id="UP000292958"/>
    </source>
</evidence>